<dbReference type="EnsemblPlants" id="AVESA.00010b.r2.2CG0288420.1">
    <property type="protein sequence ID" value="AVESA.00010b.r2.2CG0288420.1.CDS"/>
    <property type="gene ID" value="AVESA.00010b.r2.2CG0288420"/>
</dbReference>
<proteinExistence type="predicted"/>
<evidence type="ECO:0000313" key="1">
    <source>
        <dbReference type="EnsemblPlants" id="AVESA.00010b.r2.2CG0288420.1.CDS"/>
    </source>
</evidence>
<accession>A0ACD5UPJ4</accession>
<name>A0ACD5UPJ4_AVESA</name>
<evidence type="ECO:0000313" key="2">
    <source>
        <dbReference type="Proteomes" id="UP001732700"/>
    </source>
</evidence>
<protein>
    <submittedName>
        <fullName evidence="1">Uncharacterized protein</fullName>
    </submittedName>
</protein>
<reference evidence="1" key="2">
    <citation type="submission" date="2025-09" db="UniProtKB">
        <authorList>
            <consortium name="EnsemblPlants"/>
        </authorList>
    </citation>
    <scope>IDENTIFICATION</scope>
</reference>
<sequence>MADPSYCKSRSVTSQIQQKEHDLSLYLREGDGKAKNILAESKFGYMGVVDRAVYDGRGEDAQVVARAQGQQLGVGSPAGAKLDYFSLAFTDKRFNKSSLKVFGEIGDEEGECAIIGGTGEFACAQGVVTFKKMKTESGSWATKKLHVRAMSLTMTPTDPRTVESISGQDTPPDAQKTPRRSERKRKLEYPSKYDDYLE</sequence>
<organism evidence="1 2">
    <name type="scientific">Avena sativa</name>
    <name type="common">Oat</name>
    <dbReference type="NCBI Taxonomy" id="4498"/>
    <lineage>
        <taxon>Eukaryota</taxon>
        <taxon>Viridiplantae</taxon>
        <taxon>Streptophyta</taxon>
        <taxon>Embryophyta</taxon>
        <taxon>Tracheophyta</taxon>
        <taxon>Spermatophyta</taxon>
        <taxon>Magnoliopsida</taxon>
        <taxon>Liliopsida</taxon>
        <taxon>Poales</taxon>
        <taxon>Poaceae</taxon>
        <taxon>BOP clade</taxon>
        <taxon>Pooideae</taxon>
        <taxon>Poodae</taxon>
        <taxon>Poeae</taxon>
        <taxon>Poeae Chloroplast Group 1 (Aveneae type)</taxon>
        <taxon>Aveninae</taxon>
        <taxon>Avena</taxon>
    </lineage>
</organism>
<keyword evidence="2" id="KW-1185">Reference proteome</keyword>
<dbReference type="Proteomes" id="UP001732700">
    <property type="component" value="Chromosome 2C"/>
</dbReference>
<reference evidence="1" key="1">
    <citation type="submission" date="2021-05" db="EMBL/GenBank/DDBJ databases">
        <authorList>
            <person name="Scholz U."/>
            <person name="Mascher M."/>
            <person name="Fiebig A."/>
        </authorList>
    </citation>
    <scope>NUCLEOTIDE SEQUENCE [LARGE SCALE GENOMIC DNA]</scope>
</reference>